<dbReference type="Pfam" id="PF00283">
    <property type="entry name" value="Cytochrom_B559"/>
    <property type="match status" value="1"/>
</dbReference>
<keyword evidence="2 5" id="KW-0812">Transmembrane</keyword>
<feature type="transmembrane region" description="Helical" evidence="5">
    <location>
        <begin position="6"/>
        <end position="30"/>
    </location>
</feature>
<gene>
    <name evidence="7" type="ORF">VitviT2T_002257</name>
</gene>
<evidence type="ECO:0000256" key="5">
    <source>
        <dbReference type="SAM" id="Phobius"/>
    </source>
</evidence>
<protein>
    <recommendedName>
        <fullName evidence="6">Photosystem II cytochrome b559 N-terminal domain-containing protein</fullName>
    </recommendedName>
</protein>
<evidence type="ECO:0000256" key="3">
    <source>
        <dbReference type="ARBA" id="ARBA00022989"/>
    </source>
</evidence>
<evidence type="ECO:0000313" key="7">
    <source>
        <dbReference type="EMBL" id="WJZ82503.1"/>
    </source>
</evidence>
<dbReference type="EMBL" id="CP126649">
    <property type="protein sequence ID" value="WJZ82503.1"/>
    <property type="molecule type" value="Genomic_DNA"/>
</dbReference>
<feature type="domain" description="Photosystem II cytochrome b559 N-terminal" evidence="6">
    <location>
        <begin position="1"/>
        <end position="29"/>
    </location>
</feature>
<keyword evidence="4 5" id="KW-0472">Membrane</keyword>
<reference evidence="7 8" key="1">
    <citation type="journal article" date="2023" name="Hortic Res">
        <title>The complete reference genome for grapevine (Vitis vinifera L.) genetics and breeding.</title>
        <authorList>
            <person name="Shi X."/>
            <person name="Cao S."/>
            <person name="Wang X."/>
            <person name="Huang S."/>
            <person name="Wang Y."/>
            <person name="Liu Z."/>
            <person name="Liu W."/>
            <person name="Leng X."/>
            <person name="Peng Y."/>
            <person name="Wang N."/>
            <person name="Wang Y."/>
            <person name="Ma Z."/>
            <person name="Xu X."/>
            <person name="Zhang F."/>
            <person name="Xue H."/>
            <person name="Zhong H."/>
            <person name="Wang Y."/>
            <person name="Zhang K."/>
            <person name="Velt A."/>
            <person name="Avia K."/>
            <person name="Holtgrawe D."/>
            <person name="Grimplet J."/>
            <person name="Matus J.T."/>
            <person name="Ware D."/>
            <person name="Wu X."/>
            <person name="Wang H."/>
            <person name="Liu C."/>
            <person name="Fang Y."/>
            <person name="Rustenholz C."/>
            <person name="Cheng Z."/>
            <person name="Xiao H."/>
            <person name="Zhou Y."/>
        </authorList>
    </citation>
    <scope>NUCLEOTIDE SEQUENCE [LARGE SCALE GENOMIC DNA]</scope>
    <source>
        <strain evidence="8">cv. Pinot noir / PN40024</strain>
        <tissue evidence="7">Leaf</tissue>
    </source>
</reference>
<proteinExistence type="predicted"/>
<evidence type="ECO:0000256" key="2">
    <source>
        <dbReference type="ARBA" id="ARBA00022692"/>
    </source>
</evidence>
<evidence type="ECO:0000256" key="4">
    <source>
        <dbReference type="ARBA" id="ARBA00023136"/>
    </source>
</evidence>
<comment type="subcellular location">
    <subcellularLocation>
        <location evidence="1">Membrane</location>
    </subcellularLocation>
</comment>
<organism evidence="7 8">
    <name type="scientific">Vitis vinifera</name>
    <name type="common">Grape</name>
    <dbReference type="NCBI Taxonomy" id="29760"/>
    <lineage>
        <taxon>Eukaryota</taxon>
        <taxon>Viridiplantae</taxon>
        <taxon>Streptophyta</taxon>
        <taxon>Embryophyta</taxon>
        <taxon>Tracheophyta</taxon>
        <taxon>Spermatophyta</taxon>
        <taxon>Magnoliopsida</taxon>
        <taxon>eudicotyledons</taxon>
        <taxon>Gunneridae</taxon>
        <taxon>Pentapetalae</taxon>
        <taxon>rosids</taxon>
        <taxon>Vitales</taxon>
        <taxon>Vitaceae</taxon>
        <taxon>Viteae</taxon>
        <taxon>Vitis</taxon>
    </lineage>
</organism>
<dbReference type="Proteomes" id="UP001227230">
    <property type="component" value="Chromosome 2"/>
</dbReference>
<keyword evidence="3 5" id="KW-1133">Transmembrane helix</keyword>
<name>A0ABY9BHW7_VITVI</name>
<keyword evidence="8" id="KW-1185">Reference proteome</keyword>
<evidence type="ECO:0000256" key="1">
    <source>
        <dbReference type="ARBA" id="ARBA00004370"/>
    </source>
</evidence>
<sequence>MTIDRTYPIFIMGWSVVHKLVIPTISFLGLMSTM</sequence>
<dbReference type="InterPro" id="IPR013081">
    <property type="entry name" value="PSII_cyt_b559_N"/>
</dbReference>
<evidence type="ECO:0000313" key="8">
    <source>
        <dbReference type="Proteomes" id="UP001227230"/>
    </source>
</evidence>
<accession>A0ABY9BHW7</accession>
<evidence type="ECO:0000259" key="6">
    <source>
        <dbReference type="Pfam" id="PF00283"/>
    </source>
</evidence>
<dbReference type="SUPFAM" id="SSF161045">
    <property type="entry name" value="Cytochrome b559 subunits"/>
    <property type="match status" value="1"/>
</dbReference>